<proteinExistence type="predicted"/>
<evidence type="ECO:0000313" key="1">
    <source>
        <dbReference type="EMBL" id="KKM81316.1"/>
    </source>
</evidence>
<accession>A0A0F9L2M8</accession>
<dbReference type="EMBL" id="LAZR01008037">
    <property type="protein sequence ID" value="KKM81316.1"/>
    <property type="molecule type" value="Genomic_DNA"/>
</dbReference>
<comment type="caution">
    <text evidence="1">The sequence shown here is derived from an EMBL/GenBank/DDBJ whole genome shotgun (WGS) entry which is preliminary data.</text>
</comment>
<protein>
    <submittedName>
        <fullName evidence="1">Uncharacterized protein</fullName>
    </submittedName>
</protein>
<gene>
    <name evidence="1" type="ORF">LCGC14_1331000</name>
</gene>
<name>A0A0F9L2M8_9ZZZZ</name>
<dbReference type="AlphaFoldDB" id="A0A0F9L2M8"/>
<reference evidence="1" key="1">
    <citation type="journal article" date="2015" name="Nature">
        <title>Complex archaea that bridge the gap between prokaryotes and eukaryotes.</title>
        <authorList>
            <person name="Spang A."/>
            <person name="Saw J.H."/>
            <person name="Jorgensen S.L."/>
            <person name="Zaremba-Niedzwiedzka K."/>
            <person name="Martijn J."/>
            <person name="Lind A.E."/>
            <person name="van Eijk R."/>
            <person name="Schleper C."/>
            <person name="Guy L."/>
            <person name="Ettema T.J."/>
        </authorList>
    </citation>
    <scope>NUCLEOTIDE SEQUENCE</scope>
</reference>
<organism evidence="1">
    <name type="scientific">marine sediment metagenome</name>
    <dbReference type="NCBI Taxonomy" id="412755"/>
    <lineage>
        <taxon>unclassified sequences</taxon>
        <taxon>metagenomes</taxon>
        <taxon>ecological metagenomes</taxon>
    </lineage>
</organism>
<sequence length="95" mass="11133">MEIVKAIKRVEAKEIYNVSQMRKLNLFPWVTQLNQASYINVIFTDKLEGNLLKAKIKGRDQKRSYKIKGENIIKFLTSQKNAKRKGRHQRGSRTV</sequence>